<evidence type="ECO:0000256" key="1">
    <source>
        <dbReference type="PROSITE-ProRule" id="PRU00117"/>
    </source>
</evidence>
<dbReference type="Proteomes" id="UP001168877">
    <property type="component" value="Unassembled WGS sequence"/>
</dbReference>
<dbReference type="InterPro" id="IPR036612">
    <property type="entry name" value="KH_dom_type_1_sf"/>
</dbReference>
<proteinExistence type="predicted"/>
<accession>A0AA39SS89</accession>
<evidence type="ECO:0000313" key="4">
    <source>
        <dbReference type="Proteomes" id="UP001168877"/>
    </source>
</evidence>
<comment type="caution">
    <text evidence="3">The sequence shown here is derived from an EMBL/GenBank/DDBJ whole genome shotgun (WGS) entry which is preliminary data.</text>
</comment>
<dbReference type="Gene3D" id="3.30.1370.10">
    <property type="entry name" value="K Homology domain, type 1"/>
    <property type="match status" value="1"/>
</dbReference>
<gene>
    <name evidence="3" type="ORF">LWI29_010254</name>
</gene>
<keyword evidence="4" id="KW-1185">Reference proteome</keyword>
<dbReference type="GO" id="GO:0003723">
    <property type="term" value="F:RNA binding"/>
    <property type="evidence" value="ECO:0007669"/>
    <property type="project" value="UniProtKB-UniRule"/>
</dbReference>
<keyword evidence="1" id="KW-0694">RNA-binding</keyword>
<dbReference type="InterPro" id="IPR004087">
    <property type="entry name" value="KH_dom"/>
</dbReference>
<dbReference type="SUPFAM" id="SSF54791">
    <property type="entry name" value="Eukaryotic type KH-domain (KH-domain type I)"/>
    <property type="match status" value="1"/>
</dbReference>
<organism evidence="3 4">
    <name type="scientific">Acer saccharum</name>
    <name type="common">Sugar maple</name>
    <dbReference type="NCBI Taxonomy" id="4024"/>
    <lineage>
        <taxon>Eukaryota</taxon>
        <taxon>Viridiplantae</taxon>
        <taxon>Streptophyta</taxon>
        <taxon>Embryophyta</taxon>
        <taxon>Tracheophyta</taxon>
        <taxon>Spermatophyta</taxon>
        <taxon>Magnoliopsida</taxon>
        <taxon>eudicotyledons</taxon>
        <taxon>Gunneridae</taxon>
        <taxon>Pentapetalae</taxon>
        <taxon>rosids</taxon>
        <taxon>malvids</taxon>
        <taxon>Sapindales</taxon>
        <taxon>Sapindaceae</taxon>
        <taxon>Hippocastanoideae</taxon>
        <taxon>Acereae</taxon>
        <taxon>Acer</taxon>
    </lineage>
</organism>
<dbReference type="PROSITE" id="PS50084">
    <property type="entry name" value="KH_TYPE_1"/>
    <property type="match status" value="1"/>
</dbReference>
<evidence type="ECO:0000259" key="2">
    <source>
        <dbReference type="SMART" id="SM00322"/>
    </source>
</evidence>
<evidence type="ECO:0000313" key="3">
    <source>
        <dbReference type="EMBL" id="KAK0603931.1"/>
    </source>
</evidence>
<dbReference type="EMBL" id="JAUESC010000002">
    <property type="protein sequence ID" value="KAK0603931.1"/>
    <property type="molecule type" value="Genomic_DNA"/>
</dbReference>
<reference evidence="3" key="2">
    <citation type="submission" date="2023-06" db="EMBL/GenBank/DDBJ databases">
        <authorList>
            <person name="Swenson N.G."/>
            <person name="Wegrzyn J.L."/>
            <person name="Mcevoy S.L."/>
        </authorList>
    </citation>
    <scope>NUCLEOTIDE SEQUENCE</scope>
    <source>
        <strain evidence="3">NS2018</strain>
        <tissue evidence="3">Leaf</tissue>
    </source>
</reference>
<dbReference type="AlphaFoldDB" id="A0AA39SS89"/>
<dbReference type="SMART" id="SM00322">
    <property type="entry name" value="KH"/>
    <property type="match status" value="1"/>
</dbReference>
<dbReference type="InterPro" id="IPR004088">
    <property type="entry name" value="KH_dom_type_1"/>
</dbReference>
<sequence>MQTKRRGRTTDITKGKVVSTTVAGGSEFQSGRKPVFVANTTIEIVVAENVFGCVYGKDGINLAHLKEISGAKVQVCDPVPGKREGMVVISGTPDETQVAQSLLHAFFQSGQ</sequence>
<reference evidence="3" key="1">
    <citation type="journal article" date="2022" name="Plant J.">
        <title>Strategies of tolerance reflected in two North American maple genomes.</title>
        <authorList>
            <person name="McEvoy S.L."/>
            <person name="Sezen U.U."/>
            <person name="Trouern-Trend A."/>
            <person name="McMahon S.M."/>
            <person name="Schaberg P.G."/>
            <person name="Yang J."/>
            <person name="Wegrzyn J.L."/>
            <person name="Swenson N.G."/>
        </authorList>
    </citation>
    <scope>NUCLEOTIDE SEQUENCE</scope>
    <source>
        <strain evidence="3">NS2018</strain>
    </source>
</reference>
<name>A0AA39SS89_ACESA</name>
<protein>
    <recommendedName>
        <fullName evidence="2">K Homology domain-containing protein</fullName>
    </recommendedName>
</protein>
<dbReference type="Pfam" id="PF00013">
    <property type="entry name" value="KH_1"/>
    <property type="match status" value="1"/>
</dbReference>
<feature type="domain" description="K Homology" evidence="2">
    <location>
        <begin position="38"/>
        <end position="108"/>
    </location>
</feature>